<dbReference type="PANTHER" id="PTHR12526">
    <property type="entry name" value="GLYCOSYLTRANSFERASE"/>
    <property type="match status" value="1"/>
</dbReference>
<dbReference type="AlphaFoldDB" id="A0A5J6MLD4"/>
<dbReference type="KEGG" id="htq:FRZ44_35080"/>
<reference evidence="2 3" key="1">
    <citation type="submission" date="2019-08" db="EMBL/GenBank/DDBJ databases">
        <title>Hyperibacter terrae gen. nov., sp. nov. and Hyperibacter viscosus sp. nov., two new members in the family Rhodospirillaceae isolated from the rhizosphere of Hypericum perforatum.</title>
        <authorList>
            <person name="Noviana Z."/>
        </authorList>
    </citation>
    <scope>NUCLEOTIDE SEQUENCE [LARGE SCALE GENOMIC DNA]</scope>
    <source>
        <strain evidence="2 3">R5913</strain>
    </source>
</reference>
<evidence type="ECO:0000259" key="1">
    <source>
        <dbReference type="Pfam" id="PF00534"/>
    </source>
</evidence>
<protein>
    <recommendedName>
        <fullName evidence="1">Glycosyl transferase family 1 domain-containing protein</fullName>
    </recommendedName>
</protein>
<name>A0A5J6MLD4_9PROT</name>
<dbReference type="Gene3D" id="3.40.50.2000">
    <property type="entry name" value="Glycogen Phosphorylase B"/>
    <property type="match status" value="2"/>
</dbReference>
<dbReference type="GO" id="GO:0016757">
    <property type="term" value="F:glycosyltransferase activity"/>
    <property type="evidence" value="ECO:0007669"/>
    <property type="project" value="InterPro"/>
</dbReference>
<gene>
    <name evidence="2" type="ORF">FRZ44_35080</name>
</gene>
<dbReference type="EMBL" id="CP042906">
    <property type="protein sequence ID" value="QEX18204.1"/>
    <property type="molecule type" value="Genomic_DNA"/>
</dbReference>
<evidence type="ECO:0000313" key="3">
    <source>
        <dbReference type="Proteomes" id="UP000326202"/>
    </source>
</evidence>
<sequence>MRILAYSHNFVREGAPIILLRLLRELRKRHDIHVLKLTRPTEPLEAEFERYGIPLKEGVKLKDYDVALFNTVTASGIVMQTAGRCPLVWWIHEPKFGLGYTKMADFKPEAFGTADRIVFPTQWQAQWLWGRYLKRDNWTVVPYGIGMDLSPRPCPFEKKPERFYLLHLGRIDPRKGQDLSVQALAHLGNPNITLVMLGGRKENDPFATRLFESGVDILYPGSVPEEMVAAYIQHCDAMIFPTRDDLITLAILEGLSFSKCVLASDFGPIPETIIQGRSGLLSPVNDFRVLAGNIRMIYEDRELAQRLGQSGNVVLHRKHSFKAHVEAMERELTRVARAG</sequence>
<accession>A0A5J6MLD4</accession>
<evidence type="ECO:0000313" key="2">
    <source>
        <dbReference type="EMBL" id="QEX18204.1"/>
    </source>
</evidence>
<dbReference type="OrthoDB" id="9801573at2"/>
<dbReference type="SUPFAM" id="SSF53756">
    <property type="entry name" value="UDP-Glycosyltransferase/glycogen phosphorylase"/>
    <property type="match status" value="1"/>
</dbReference>
<dbReference type="CDD" id="cd03801">
    <property type="entry name" value="GT4_PimA-like"/>
    <property type="match status" value="1"/>
</dbReference>
<keyword evidence="3" id="KW-1185">Reference proteome</keyword>
<organism evidence="2 3">
    <name type="scientific">Hypericibacter terrae</name>
    <dbReference type="NCBI Taxonomy" id="2602015"/>
    <lineage>
        <taxon>Bacteria</taxon>
        <taxon>Pseudomonadati</taxon>
        <taxon>Pseudomonadota</taxon>
        <taxon>Alphaproteobacteria</taxon>
        <taxon>Rhodospirillales</taxon>
        <taxon>Dongiaceae</taxon>
        <taxon>Hypericibacter</taxon>
    </lineage>
</organism>
<dbReference type="Proteomes" id="UP000326202">
    <property type="component" value="Chromosome"/>
</dbReference>
<dbReference type="Pfam" id="PF00534">
    <property type="entry name" value="Glycos_transf_1"/>
    <property type="match status" value="1"/>
</dbReference>
<dbReference type="RefSeq" id="WP_151178390.1">
    <property type="nucleotide sequence ID" value="NZ_CP042906.1"/>
</dbReference>
<proteinExistence type="predicted"/>
<feature type="domain" description="Glycosyl transferase family 1" evidence="1">
    <location>
        <begin position="158"/>
        <end position="311"/>
    </location>
</feature>
<dbReference type="InterPro" id="IPR001296">
    <property type="entry name" value="Glyco_trans_1"/>
</dbReference>